<dbReference type="RefSeq" id="XP_004031865.1">
    <property type="nucleotide sequence ID" value="XM_004031817.1"/>
</dbReference>
<dbReference type="GeneID" id="14906392"/>
<name>G0QWX7_ICHMU</name>
<evidence type="ECO:0000256" key="2">
    <source>
        <dbReference type="ARBA" id="ARBA00022741"/>
    </source>
</evidence>
<dbReference type="PANTHER" id="PTHR47968:SF36">
    <property type="entry name" value="KINESIN HEAVY CHAIN ISOFORM X1"/>
    <property type="match status" value="1"/>
</dbReference>
<comment type="similarity">
    <text evidence="6 7">Belongs to the TRAFAC class myosin-kinesin ATPase superfamily. Kinesin family.</text>
</comment>
<evidence type="ECO:0000256" key="4">
    <source>
        <dbReference type="ARBA" id="ARBA00023054"/>
    </source>
</evidence>
<reference evidence="9 10" key="1">
    <citation type="submission" date="2011-07" db="EMBL/GenBank/DDBJ databases">
        <authorList>
            <person name="Coyne R."/>
            <person name="Brami D."/>
            <person name="Johnson J."/>
            <person name="Hostetler J."/>
            <person name="Hannick L."/>
            <person name="Clark T."/>
            <person name="Cassidy-Hanley D."/>
            <person name="Inman J."/>
        </authorList>
    </citation>
    <scope>NUCLEOTIDE SEQUENCE [LARGE SCALE GENOMIC DNA]</scope>
    <source>
        <strain evidence="9 10">G5</strain>
    </source>
</reference>
<dbReference type="OrthoDB" id="313052at2759"/>
<dbReference type="GO" id="GO:0005874">
    <property type="term" value="C:microtubule"/>
    <property type="evidence" value="ECO:0007669"/>
    <property type="project" value="UniProtKB-KW"/>
</dbReference>
<keyword evidence="3 6" id="KW-0067">ATP-binding</keyword>
<feature type="binding site" evidence="6">
    <location>
        <begin position="94"/>
        <end position="101"/>
    </location>
    <ligand>
        <name>ATP</name>
        <dbReference type="ChEBI" id="CHEBI:30616"/>
    </ligand>
</feature>
<keyword evidence="1 7" id="KW-0493">Microtubule</keyword>
<dbReference type="EMBL" id="GL984021">
    <property type="protein sequence ID" value="EGR30278.1"/>
    <property type="molecule type" value="Genomic_DNA"/>
</dbReference>
<dbReference type="GO" id="GO:0003777">
    <property type="term" value="F:microtubule motor activity"/>
    <property type="evidence" value="ECO:0007669"/>
    <property type="project" value="InterPro"/>
</dbReference>
<accession>G0QWX7</accession>
<feature type="non-terminal residue" evidence="9">
    <location>
        <position position="417"/>
    </location>
</feature>
<dbReference type="InterPro" id="IPR019821">
    <property type="entry name" value="Kinesin_motor_CS"/>
</dbReference>
<dbReference type="CDD" id="cd00106">
    <property type="entry name" value="KISc"/>
    <property type="match status" value="1"/>
</dbReference>
<dbReference type="Pfam" id="PF00225">
    <property type="entry name" value="Kinesin"/>
    <property type="match status" value="1"/>
</dbReference>
<evidence type="ECO:0000313" key="9">
    <source>
        <dbReference type="EMBL" id="EGR30278.1"/>
    </source>
</evidence>
<dbReference type="InParanoid" id="G0QWX7"/>
<dbReference type="AlphaFoldDB" id="G0QWX7"/>
<keyword evidence="5 6" id="KW-0505">Motor protein</keyword>
<organism evidence="9 10">
    <name type="scientific">Ichthyophthirius multifiliis</name>
    <name type="common">White spot disease agent</name>
    <name type="synonym">Ich</name>
    <dbReference type="NCBI Taxonomy" id="5932"/>
    <lineage>
        <taxon>Eukaryota</taxon>
        <taxon>Sar</taxon>
        <taxon>Alveolata</taxon>
        <taxon>Ciliophora</taxon>
        <taxon>Intramacronucleata</taxon>
        <taxon>Oligohymenophorea</taxon>
        <taxon>Hymenostomatida</taxon>
        <taxon>Ophryoglenina</taxon>
        <taxon>Ichthyophthirius</taxon>
    </lineage>
</organism>
<dbReference type="PRINTS" id="PR00380">
    <property type="entry name" value="KINESINHEAVY"/>
</dbReference>
<dbReference type="Gene3D" id="3.40.850.10">
    <property type="entry name" value="Kinesin motor domain"/>
    <property type="match status" value="1"/>
</dbReference>
<keyword evidence="9" id="KW-0808">Transferase</keyword>
<proteinExistence type="inferred from homology"/>
<evidence type="ECO:0000256" key="5">
    <source>
        <dbReference type="ARBA" id="ARBA00023175"/>
    </source>
</evidence>
<dbReference type="InterPro" id="IPR027417">
    <property type="entry name" value="P-loop_NTPase"/>
</dbReference>
<dbReference type="InterPro" id="IPR036961">
    <property type="entry name" value="Kinesin_motor_dom_sf"/>
</dbReference>
<gene>
    <name evidence="9" type="ORF">IMG5_136080</name>
</gene>
<keyword evidence="10" id="KW-1185">Reference proteome</keyword>
<dbReference type="eggNOG" id="KOG0242">
    <property type="taxonomic scope" value="Eukaryota"/>
</dbReference>
<evidence type="ECO:0000256" key="6">
    <source>
        <dbReference type="PROSITE-ProRule" id="PRU00283"/>
    </source>
</evidence>
<dbReference type="OMA" id="CITPARS"/>
<protein>
    <recommendedName>
        <fullName evidence="7">Kinesin-like protein</fullName>
    </recommendedName>
</protein>
<keyword evidence="9" id="KW-0328">Glycosyltransferase</keyword>
<dbReference type="GO" id="GO:0008017">
    <property type="term" value="F:microtubule binding"/>
    <property type="evidence" value="ECO:0007669"/>
    <property type="project" value="InterPro"/>
</dbReference>
<dbReference type="STRING" id="857967.G0QWX7"/>
<evidence type="ECO:0000256" key="3">
    <source>
        <dbReference type="ARBA" id="ARBA00022840"/>
    </source>
</evidence>
<evidence type="ECO:0000256" key="7">
    <source>
        <dbReference type="RuleBase" id="RU000394"/>
    </source>
</evidence>
<dbReference type="PANTHER" id="PTHR47968">
    <property type="entry name" value="CENTROMERE PROTEIN E"/>
    <property type="match status" value="1"/>
</dbReference>
<dbReference type="PROSITE" id="PS00411">
    <property type="entry name" value="KINESIN_MOTOR_1"/>
    <property type="match status" value="1"/>
</dbReference>
<dbReference type="PROSITE" id="PS50067">
    <property type="entry name" value="KINESIN_MOTOR_2"/>
    <property type="match status" value="1"/>
</dbReference>
<dbReference type="SUPFAM" id="SSF52540">
    <property type="entry name" value="P-loop containing nucleoside triphosphate hydrolases"/>
    <property type="match status" value="1"/>
</dbReference>
<dbReference type="GO" id="GO:0007018">
    <property type="term" value="P:microtubule-based movement"/>
    <property type="evidence" value="ECO:0007669"/>
    <property type="project" value="InterPro"/>
</dbReference>
<evidence type="ECO:0000256" key="1">
    <source>
        <dbReference type="ARBA" id="ARBA00022701"/>
    </source>
</evidence>
<evidence type="ECO:0000259" key="8">
    <source>
        <dbReference type="PROSITE" id="PS50067"/>
    </source>
</evidence>
<keyword evidence="2 6" id="KW-0547">Nucleotide-binding</keyword>
<dbReference type="GO" id="GO:0005524">
    <property type="term" value="F:ATP binding"/>
    <property type="evidence" value="ECO:0007669"/>
    <property type="project" value="UniProtKB-UniRule"/>
</dbReference>
<dbReference type="InterPro" id="IPR027640">
    <property type="entry name" value="Kinesin-like_fam"/>
</dbReference>
<dbReference type="Proteomes" id="UP000008983">
    <property type="component" value="Unassembled WGS sequence"/>
</dbReference>
<dbReference type="SMART" id="SM00129">
    <property type="entry name" value="KISc"/>
    <property type="match status" value="1"/>
</dbReference>
<keyword evidence="4" id="KW-0175">Coiled coil</keyword>
<sequence length="417" mass="47802">MENINVILRIRPLNEKEIKIQEKPAFEITDPFTIQIIPENAINKNLIQSGQQLTFKYDKCFNENITNQILFQDCVESIINSSLNGVNGTVFMYGQSGSGKTYTMMGYEKKNTPPQSNKKAKMNQYDYYSQSPIQNNNRQNYQDIDDIDFDKINTQTPDDNKGILYLSLKHIFNTISNNKDKAYVVKCSYLEIYNDQIHDLLSHVQKLNELLQIGMNQNKEFYIKGVTELSISNFNEALEVLKMGENNKHYAQTTMNHNSSRSHSIFKVNVQSIMVKKEKYGINNQSTVIQSSELNFIDLAGSEKLSNHQNIEEFLLNSAQKNQNLSPQDTIKDRIKEGQYINKSLFFLTQVISQIAEGKPIIHIPYRNSPLTKILKSSLGGNSRTMIILCITCAQSQFEQTLSTIRFGLNAKKIENK</sequence>
<feature type="domain" description="Kinesin motor" evidence="8">
    <location>
        <begin position="3"/>
        <end position="414"/>
    </location>
</feature>
<dbReference type="GO" id="GO:0016757">
    <property type="term" value="F:glycosyltransferase activity"/>
    <property type="evidence" value="ECO:0007669"/>
    <property type="project" value="UniProtKB-KW"/>
</dbReference>
<dbReference type="InterPro" id="IPR001752">
    <property type="entry name" value="Kinesin_motor_dom"/>
</dbReference>
<evidence type="ECO:0000313" key="10">
    <source>
        <dbReference type="Proteomes" id="UP000008983"/>
    </source>
</evidence>